<evidence type="ECO:0000313" key="4">
    <source>
        <dbReference type="EMBL" id="AIF20587.1"/>
    </source>
</evidence>
<dbReference type="EC" id="3.6.3.14" evidence="4"/>
<dbReference type="SUPFAM" id="SSF159468">
    <property type="entry name" value="AtpF-like"/>
    <property type="match status" value="1"/>
</dbReference>
<reference evidence="4" key="1">
    <citation type="journal article" date="2014" name="Genome Biol. Evol.">
        <title>Pangenome evidence for extensive interdomain horizontal transfer affecting lineage core and shell genes in uncultured planktonic thaumarchaeota and euryarchaeota.</title>
        <authorList>
            <person name="Deschamps P."/>
            <person name="Zivanovic Y."/>
            <person name="Moreira D."/>
            <person name="Rodriguez-Valera F."/>
            <person name="Lopez-Garcia P."/>
        </authorList>
    </citation>
    <scope>NUCLEOTIDE SEQUENCE</scope>
</reference>
<sequence>MKILALGTRAFVSGFMLSGVNGVEVSNSSDALKQIQSLVTDKEIGLILISSDMAEPIYDEITDIRSQHPVPLIYQIPTPGSKTEEVDYRELIKKVLKM</sequence>
<keyword evidence="4" id="KW-0378">Hydrolase</keyword>
<dbReference type="GO" id="GO:0046961">
    <property type="term" value="F:proton-transporting ATPase activity, rotational mechanism"/>
    <property type="evidence" value="ECO:0007669"/>
    <property type="project" value="InterPro"/>
</dbReference>
<dbReference type="EMBL" id="KF901169">
    <property type="protein sequence ID" value="AIF20587.1"/>
    <property type="molecule type" value="Genomic_DNA"/>
</dbReference>
<dbReference type="InterPro" id="IPR008218">
    <property type="entry name" value="ATPase_V1-cplx_f_g_su"/>
</dbReference>
<proteinExistence type="inferred from homology"/>
<accession>A0A075I187</accession>
<dbReference type="AlphaFoldDB" id="A0A075I187"/>
<dbReference type="InterPro" id="IPR036906">
    <property type="entry name" value="ATPase_V1_fsu_sf"/>
</dbReference>
<keyword evidence="3" id="KW-0406">Ion transport</keyword>
<comment type="similarity">
    <text evidence="1">Belongs to the V-ATPase F subunit family.</text>
</comment>
<name>A0A075I187_9ARCH</name>
<protein>
    <submittedName>
        <fullName evidence="4">V-type H+-transporting ATPase subunit F (ATPVF, ntpF)</fullName>
        <ecNumber evidence="4">3.6.3.14</ecNumber>
    </submittedName>
</protein>
<keyword evidence="2" id="KW-0813">Transport</keyword>
<evidence type="ECO:0000256" key="1">
    <source>
        <dbReference type="ARBA" id="ARBA00010148"/>
    </source>
</evidence>
<dbReference type="Gene3D" id="3.40.50.10580">
    <property type="entry name" value="ATPase, V1 complex, subunit F"/>
    <property type="match status" value="1"/>
</dbReference>
<evidence type="ECO:0000256" key="3">
    <source>
        <dbReference type="ARBA" id="ARBA00023065"/>
    </source>
</evidence>
<dbReference type="Pfam" id="PF01990">
    <property type="entry name" value="ATP-synt_F"/>
    <property type="match status" value="1"/>
</dbReference>
<evidence type="ECO:0000256" key="2">
    <source>
        <dbReference type="ARBA" id="ARBA00022448"/>
    </source>
</evidence>
<organism evidence="4">
    <name type="scientific">uncultured marine thaumarchaeote KM3_90_H07</name>
    <dbReference type="NCBI Taxonomy" id="1456345"/>
    <lineage>
        <taxon>Archaea</taxon>
        <taxon>Nitrososphaerota</taxon>
        <taxon>environmental samples</taxon>
    </lineage>
</organism>
<dbReference type="GO" id="GO:0016787">
    <property type="term" value="F:hydrolase activity"/>
    <property type="evidence" value="ECO:0007669"/>
    <property type="project" value="UniProtKB-KW"/>
</dbReference>
<gene>
    <name evidence="4" type="primary">ATPVF</name>
    <name evidence="4" type="synonym">ntpF</name>
</gene>